<name>V5EVU4_KALBG</name>
<feature type="compositionally biased region" description="Low complexity" evidence="1">
    <location>
        <begin position="238"/>
        <end position="270"/>
    </location>
</feature>
<dbReference type="SUPFAM" id="SSF53474">
    <property type="entry name" value="alpha/beta-Hydrolases"/>
    <property type="match status" value="1"/>
</dbReference>
<dbReference type="eggNOG" id="ENOG502R1BZ">
    <property type="taxonomic scope" value="Eukaryota"/>
</dbReference>
<dbReference type="Proteomes" id="UP000019377">
    <property type="component" value="Unassembled WGS sequence"/>
</dbReference>
<proteinExistence type="predicted"/>
<dbReference type="InterPro" id="IPR029058">
    <property type="entry name" value="AB_hydrolase_fold"/>
</dbReference>
<evidence type="ECO:0000313" key="3">
    <source>
        <dbReference type="Proteomes" id="UP000019377"/>
    </source>
</evidence>
<evidence type="ECO:0000256" key="1">
    <source>
        <dbReference type="SAM" id="MobiDB-lite"/>
    </source>
</evidence>
<keyword evidence="3" id="KW-1185">Reference proteome</keyword>
<dbReference type="HOGENOM" id="CLU_536568_0_0_1"/>
<dbReference type="EMBL" id="KI545863">
    <property type="protein sequence ID" value="EST07408.1"/>
    <property type="molecule type" value="Genomic_DNA"/>
</dbReference>
<evidence type="ECO:0000313" key="2">
    <source>
        <dbReference type="EMBL" id="EST07408.1"/>
    </source>
</evidence>
<gene>
    <name evidence="2" type="ORF">PSEUBRA_SCAF20g03163</name>
</gene>
<protein>
    <submittedName>
        <fullName evidence="2">Uncharacterized protein</fullName>
    </submittedName>
</protein>
<dbReference type="STRING" id="1365824.V5EVU4"/>
<organism evidence="2 3">
    <name type="scientific">Kalmanozyma brasiliensis (strain GHG001)</name>
    <name type="common">Yeast</name>
    <name type="synonym">Pseudozyma brasiliensis</name>
    <dbReference type="NCBI Taxonomy" id="1365824"/>
    <lineage>
        <taxon>Eukaryota</taxon>
        <taxon>Fungi</taxon>
        <taxon>Dikarya</taxon>
        <taxon>Basidiomycota</taxon>
        <taxon>Ustilaginomycotina</taxon>
        <taxon>Ustilaginomycetes</taxon>
        <taxon>Ustilaginales</taxon>
        <taxon>Ustilaginaceae</taxon>
        <taxon>Kalmanozyma</taxon>
    </lineage>
</organism>
<sequence length="580" mass="61722">MLPLAGPAEPAAIHLAGGMKFSSLLAAFAALALASSTHAAFIDLRHLEPRYVSGLVAPSGYNYSWAIDNWRMALNTTGLRSYLNRTTIDATATATNQTFVNACTQFCERTSGCAMVHLIMFADFPEGNMICAVYDAPSPRSESKYTKGMWGGNGTVRASYTFTRNAGRVAQVATSSSLSLSSSASTSASLSSSSASSASTSAAFSASTSLSTASAAATSSASTTSADSYVPTTSSTQFSAASSGTLSSTSPSSSPSTTTTAATTAATSPTNSNWTWIDVPGTQCGDGSPTGLAVSLLPSSSDLLIRLQEGGSCYDASTCYRQNRVYNMNGFNGTTFLAQNQPQALANWFPFNRQNPTNPWRGANLAFIPYCTGDLHGGDNVVTYEGAGRTTWHKGFQNGRLDLVKLREMLPDVQRVWIAGTSSGAFGTVLQYQNAQDAFAGVRIDLLQDSGETPLPATFRPTWNTHVPDQTRCPLCDDSNFDSYIVGLAKANPAARFASVSATNDTQIPRNQPVTPDQHYLELQRLWKQMDAETINARSLVVPGQGHGMLFNANRAAADSTDMWSWLAQFKNDDPNWSSH</sequence>
<reference evidence="3" key="1">
    <citation type="journal article" date="2013" name="Genome Announc.">
        <title>Draft genome sequence of Pseudozyma brasiliensis sp. nov. strain GHG001, a high producer of endo-1,4-xylanase isolated from an insect pest of sugarcane.</title>
        <authorList>
            <person name="Oliveira J.V.D.C."/>
            <person name="dos Santos R.A.C."/>
            <person name="Borges T.A."/>
            <person name="Riano-Pachon D.M."/>
            <person name="Goldman G.H."/>
        </authorList>
    </citation>
    <scope>NUCLEOTIDE SEQUENCE [LARGE SCALE GENOMIC DNA]</scope>
    <source>
        <strain evidence="3">GHG001</strain>
    </source>
</reference>
<accession>V5EVU4</accession>
<dbReference type="AlphaFoldDB" id="V5EVU4"/>
<dbReference type="OMA" id="ICAVYSA"/>
<dbReference type="OrthoDB" id="2015280at2759"/>
<dbReference type="ESTHER" id="psebg-v5evu4">
    <property type="family name" value="Pectinacetylesterase-Notum"/>
</dbReference>
<feature type="region of interest" description="Disordered" evidence="1">
    <location>
        <begin position="238"/>
        <end position="280"/>
    </location>
</feature>
<dbReference type="Gene3D" id="3.40.50.1820">
    <property type="entry name" value="alpha/beta hydrolase"/>
    <property type="match status" value="1"/>
</dbReference>